<evidence type="ECO:0000313" key="1">
    <source>
        <dbReference type="EMBL" id="GAL77683.1"/>
    </source>
</evidence>
<organism evidence="1 2">
    <name type="scientific">Algibacter lectus</name>
    <dbReference type="NCBI Taxonomy" id="221126"/>
    <lineage>
        <taxon>Bacteria</taxon>
        <taxon>Pseudomonadati</taxon>
        <taxon>Bacteroidota</taxon>
        <taxon>Flavobacteriia</taxon>
        <taxon>Flavobacteriales</taxon>
        <taxon>Flavobacteriaceae</taxon>
        <taxon>Algibacter</taxon>
    </lineage>
</organism>
<protein>
    <recommendedName>
        <fullName evidence="3">DUF1735 domain-containing protein</fullName>
    </recommendedName>
</protein>
<comment type="caution">
    <text evidence="1">The sequence shown here is derived from an EMBL/GenBank/DDBJ whole genome shotgun (WGS) entry which is preliminary data.</text>
</comment>
<dbReference type="Proteomes" id="UP000029643">
    <property type="component" value="Unassembled WGS sequence"/>
</dbReference>
<sequence>MKKIILPLLVLIITLNSCNKEEIDVFDEPFVHLNFNGLSTVNINSNRKDIVSYYIYLSSRPLGKDMLLDYSVIIGDGLQAGVDFNILTTEYPLIFPTGIYRRPIQIQWLDHVLDSEKDNTLTIKLDSNNLDIQVGLPGPDGNQSELVLQKINN</sequence>
<reference evidence="1 2" key="1">
    <citation type="journal article" date="2014" name="Genome Announc.">
        <title>Draft Genome Sequences of Marine Flavobacterium Algibacter lectus Strains SS8 and NR4.</title>
        <authorList>
            <person name="Takatani N."/>
            <person name="Nakanishi M."/>
            <person name="Meirelles P."/>
            <person name="Mino S."/>
            <person name="Suda W."/>
            <person name="Oshima K."/>
            <person name="Hattori M."/>
            <person name="Ohkuma M."/>
            <person name="Hosokawa M."/>
            <person name="Miyashita K."/>
            <person name="Thompson F.L."/>
            <person name="Niwa A."/>
            <person name="Sawabe T."/>
            <person name="Sawabe T."/>
        </authorList>
    </citation>
    <scope>NUCLEOTIDE SEQUENCE [LARGE SCALE GENOMIC DNA]</scope>
    <source>
        <strain evidence="2">JCM19274</strain>
    </source>
</reference>
<proteinExistence type="predicted"/>
<accession>A0A090WN87</accession>
<gene>
    <name evidence="1" type="ORF">JCM19274_5396</name>
</gene>
<evidence type="ECO:0008006" key="3">
    <source>
        <dbReference type="Google" id="ProtNLM"/>
    </source>
</evidence>
<dbReference type="EMBL" id="BBNU01000001">
    <property type="protein sequence ID" value="GAL77683.1"/>
    <property type="molecule type" value="Genomic_DNA"/>
</dbReference>
<evidence type="ECO:0000313" key="2">
    <source>
        <dbReference type="Proteomes" id="UP000029643"/>
    </source>
</evidence>
<dbReference type="RefSeq" id="WP_042495018.1">
    <property type="nucleotide sequence ID" value="NZ_BBNU01000001.1"/>
</dbReference>
<name>A0A090WN87_9FLAO</name>
<dbReference type="AlphaFoldDB" id="A0A090WN87"/>